<dbReference type="InParanoid" id="A0A6P8YDW7"/>
<organism evidence="8">
    <name type="scientific">Thrips palmi</name>
    <name type="common">Melon thrips</name>
    <dbReference type="NCBI Taxonomy" id="161013"/>
    <lineage>
        <taxon>Eukaryota</taxon>
        <taxon>Metazoa</taxon>
        <taxon>Ecdysozoa</taxon>
        <taxon>Arthropoda</taxon>
        <taxon>Hexapoda</taxon>
        <taxon>Insecta</taxon>
        <taxon>Pterygota</taxon>
        <taxon>Neoptera</taxon>
        <taxon>Paraneoptera</taxon>
        <taxon>Thysanoptera</taxon>
        <taxon>Terebrantia</taxon>
        <taxon>Thripoidea</taxon>
        <taxon>Thripidae</taxon>
        <taxon>Thrips</taxon>
    </lineage>
</organism>
<dbReference type="InterPro" id="IPR004299">
    <property type="entry name" value="MBOAT_fam"/>
</dbReference>
<dbReference type="CTD" id="44098"/>
<dbReference type="GO" id="GO:0005783">
    <property type="term" value="C:endoplasmic reticulum"/>
    <property type="evidence" value="ECO:0007669"/>
    <property type="project" value="TreeGrafter"/>
</dbReference>
<feature type="transmembrane region" description="Helical" evidence="6">
    <location>
        <begin position="371"/>
        <end position="387"/>
    </location>
</feature>
<feature type="transmembrane region" description="Helical" evidence="6">
    <location>
        <begin position="14"/>
        <end position="33"/>
    </location>
</feature>
<dbReference type="GeneID" id="117643248"/>
<proteinExistence type="inferred from homology"/>
<dbReference type="GO" id="GO:0016020">
    <property type="term" value="C:membrane"/>
    <property type="evidence" value="ECO:0007669"/>
    <property type="project" value="UniProtKB-SubCell"/>
</dbReference>
<sequence>MNFAATASLPAIEVAAYSVIWIGGVFYSAYHVYAVSDIFGRQMGVEELTPGWSFVGRKKDISDYEWRMWLPFLWELAPWFLLHITIAEILRWYKSKELLRLWYVMITSLFMVHYCGWISWAAVISAPIILFSISRKNRPLLCWTTSIILLLCLSTFHISALSEEQQMALYVCFAWVQLRCMSFCLDWINSKPWSNAPLSQDDHSPQWLRLLSYTCYLPLMFLGPFVPYLDFENGINADTTSCQSLKRRILKLVLNSSRFLGWMAITEYCLHFIYCNAIQLHHEALPYLDAWTLHGLAYCIGQFFLNKYVVIYGLMGTLSQFDSVSPPPVPRCIAHIAKYSDMWRHFDRGFYNFLRSYIYDPLVEGFPKKQHHLLLSTICFAFVYVWHGLSMNILIWSICNFLGIVLESVAHEVIKSKSYQHFESKLSMQNIRRWRAFMTGPLFIMSALTMFFFLGSMEVGVVFVSQIIHGKSTIGHSVNFIKARIIGII</sequence>
<evidence type="ECO:0000256" key="2">
    <source>
        <dbReference type="ARBA" id="ARBA00022692"/>
    </source>
</evidence>
<evidence type="ECO:0000256" key="5">
    <source>
        <dbReference type="ARBA" id="ARBA00038268"/>
    </source>
</evidence>
<dbReference type="Pfam" id="PF03062">
    <property type="entry name" value="MBOAT"/>
    <property type="match status" value="1"/>
</dbReference>
<feature type="transmembrane region" description="Helical" evidence="6">
    <location>
        <begin position="140"/>
        <end position="161"/>
    </location>
</feature>
<feature type="transmembrane region" description="Helical" evidence="6">
    <location>
        <begin position="434"/>
        <end position="454"/>
    </location>
</feature>
<protein>
    <submittedName>
        <fullName evidence="8">Protein-cysteine N-palmitoyltransferase HHAT</fullName>
    </submittedName>
</protein>
<dbReference type="InterPro" id="IPR051085">
    <property type="entry name" value="MB_O-acyltransferase"/>
</dbReference>
<keyword evidence="3 6" id="KW-1133">Transmembrane helix</keyword>
<evidence type="ECO:0000256" key="6">
    <source>
        <dbReference type="SAM" id="Phobius"/>
    </source>
</evidence>
<dbReference type="PANTHER" id="PTHR13285:SF18">
    <property type="entry name" value="PROTEIN-CYSTEINE N-PALMITOYLTRANSFERASE RASP"/>
    <property type="match status" value="1"/>
</dbReference>
<feature type="transmembrane region" description="Helical" evidence="6">
    <location>
        <begin position="210"/>
        <end position="229"/>
    </location>
</feature>
<feature type="transmembrane region" description="Helical" evidence="6">
    <location>
        <begin position="102"/>
        <end position="133"/>
    </location>
</feature>
<name>A0A6P8YDW7_THRPL</name>
<dbReference type="AlphaFoldDB" id="A0A6P8YDW7"/>
<dbReference type="GO" id="GO:0016409">
    <property type="term" value="F:palmitoyltransferase activity"/>
    <property type="evidence" value="ECO:0007669"/>
    <property type="project" value="TreeGrafter"/>
</dbReference>
<evidence type="ECO:0000256" key="3">
    <source>
        <dbReference type="ARBA" id="ARBA00022989"/>
    </source>
</evidence>
<comment type="similarity">
    <text evidence="5">Belongs to the membrane-bound acyltransferase family. HHAT subfamily.</text>
</comment>
<dbReference type="OrthoDB" id="420606at2759"/>
<accession>A0A6P8YDW7</accession>
<keyword evidence="4 6" id="KW-0472">Membrane</keyword>
<dbReference type="FunCoup" id="A0A6P8YDW7">
    <property type="interactions" value="216"/>
</dbReference>
<keyword evidence="7" id="KW-1185">Reference proteome</keyword>
<evidence type="ECO:0000256" key="1">
    <source>
        <dbReference type="ARBA" id="ARBA00004141"/>
    </source>
</evidence>
<gene>
    <name evidence="8" type="primary">LOC117643248</name>
</gene>
<feature type="transmembrane region" description="Helical" evidence="6">
    <location>
        <begin position="68"/>
        <end position="90"/>
    </location>
</feature>
<feature type="transmembrane region" description="Helical" evidence="6">
    <location>
        <begin position="295"/>
        <end position="315"/>
    </location>
</feature>
<dbReference type="RefSeq" id="XP_034237893.1">
    <property type="nucleotide sequence ID" value="XM_034382002.1"/>
</dbReference>
<evidence type="ECO:0000313" key="8">
    <source>
        <dbReference type="RefSeq" id="XP_034237893.1"/>
    </source>
</evidence>
<reference evidence="8" key="1">
    <citation type="submission" date="2025-08" db="UniProtKB">
        <authorList>
            <consortium name="RefSeq"/>
        </authorList>
    </citation>
    <scope>IDENTIFICATION</scope>
    <source>
        <tissue evidence="8">Total insect</tissue>
    </source>
</reference>
<dbReference type="KEGG" id="tpal:117643248"/>
<evidence type="ECO:0000256" key="4">
    <source>
        <dbReference type="ARBA" id="ARBA00023136"/>
    </source>
</evidence>
<evidence type="ECO:0000313" key="7">
    <source>
        <dbReference type="Proteomes" id="UP000515158"/>
    </source>
</evidence>
<dbReference type="PANTHER" id="PTHR13285">
    <property type="entry name" value="ACYLTRANSFERASE"/>
    <property type="match status" value="1"/>
</dbReference>
<dbReference type="Proteomes" id="UP000515158">
    <property type="component" value="Unplaced"/>
</dbReference>
<keyword evidence="2 6" id="KW-0812">Transmembrane</keyword>
<comment type="subcellular location">
    <subcellularLocation>
        <location evidence="1">Membrane</location>
        <topology evidence="1">Multi-pass membrane protein</topology>
    </subcellularLocation>
</comment>